<evidence type="ECO:0000256" key="1">
    <source>
        <dbReference type="SAM" id="Phobius"/>
    </source>
</evidence>
<reference evidence="2 3" key="1">
    <citation type="submission" date="2018-03" db="EMBL/GenBank/DDBJ databases">
        <title>Genomic Encyclopedia of Archaeal and Bacterial Type Strains, Phase II (KMG-II): from individual species to whole genera.</title>
        <authorList>
            <person name="Goeker M."/>
        </authorList>
    </citation>
    <scope>NUCLEOTIDE SEQUENCE [LARGE SCALE GENOMIC DNA]</scope>
    <source>
        <strain evidence="2 3">DSM 100673</strain>
    </source>
</reference>
<keyword evidence="1" id="KW-0472">Membrane</keyword>
<evidence type="ECO:0000313" key="3">
    <source>
        <dbReference type="Proteomes" id="UP000240418"/>
    </source>
</evidence>
<organism evidence="2 3">
    <name type="scientific">Shimia abyssi</name>
    <dbReference type="NCBI Taxonomy" id="1662395"/>
    <lineage>
        <taxon>Bacteria</taxon>
        <taxon>Pseudomonadati</taxon>
        <taxon>Pseudomonadota</taxon>
        <taxon>Alphaproteobacteria</taxon>
        <taxon>Rhodobacterales</taxon>
        <taxon>Roseobacteraceae</taxon>
    </lineage>
</organism>
<feature type="transmembrane region" description="Helical" evidence="1">
    <location>
        <begin position="119"/>
        <end position="139"/>
    </location>
</feature>
<dbReference type="EMBL" id="PYGJ01000001">
    <property type="protein sequence ID" value="PSL22361.1"/>
    <property type="molecule type" value="Genomic_DNA"/>
</dbReference>
<comment type="caution">
    <text evidence="2">The sequence shown here is derived from an EMBL/GenBank/DDBJ whole genome shotgun (WGS) entry which is preliminary data.</text>
</comment>
<feature type="transmembrane region" description="Helical" evidence="1">
    <location>
        <begin position="151"/>
        <end position="168"/>
    </location>
</feature>
<name>A0A2P8FKX6_9RHOB</name>
<dbReference type="AlphaFoldDB" id="A0A2P8FKX6"/>
<keyword evidence="3" id="KW-1185">Reference proteome</keyword>
<protein>
    <submittedName>
        <fullName evidence="2">Uncharacterized protein</fullName>
    </submittedName>
</protein>
<proteinExistence type="predicted"/>
<keyword evidence="1" id="KW-1133">Transmembrane helix</keyword>
<sequence length="201" mass="21894">MATFRFRPAPVRSERVFQLESGILSCSVDDAVEWTLPLSTVQNIAFVSYKAHGRMIWRLDLITLNSTLNVTGNVPAKGGYIDSGFTEFHGLVTALVEHFTTFKPDLKVVFGEHGRARTIMFIIGLFSALGGGGLFATALLGGVSSNRMTEAAIPFVALFILGGVLIRANHPWKAPTKIDVSLLPQLLTYLSGSSVNSEHWE</sequence>
<evidence type="ECO:0000313" key="2">
    <source>
        <dbReference type="EMBL" id="PSL22361.1"/>
    </source>
</evidence>
<dbReference type="Proteomes" id="UP000240418">
    <property type="component" value="Unassembled WGS sequence"/>
</dbReference>
<keyword evidence="1" id="KW-0812">Transmembrane</keyword>
<gene>
    <name evidence="2" type="ORF">CLV88_101790</name>
</gene>
<accession>A0A2P8FKX6</accession>